<dbReference type="RefSeq" id="WP_245660541.1">
    <property type="nucleotide sequence ID" value="NZ_JBHSMX010000011.1"/>
</dbReference>
<name>A0ABW0Q6V5_9BURK</name>
<keyword evidence="3 6" id="KW-0812">Transmembrane</keyword>
<evidence type="ECO:0000256" key="2">
    <source>
        <dbReference type="ARBA" id="ARBA00022448"/>
    </source>
</evidence>
<evidence type="ECO:0000256" key="3">
    <source>
        <dbReference type="ARBA" id="ARBA00022692"/>
    </source>
</evidence>
<dbReference type="Pfam" id="PF00528">
    <property type="entry name" value="BPD_transp_1"/>
    <property type="match status" value="1"/>
</dbReference>
<feature type="transmembrane region" description="Helical" evidence="6">
    <location>
        <begin position="21"/>
        <end position="46"/>
    </location>
</feature>
<dbReference type="InterPro" id="IPR035906">
    <property type="entry name" value="MetI-like_sf"/>
</dbReference>
<dbReference type="SUPFAM" id="SSF161098">
    <property type="entry name" value="MetI-like"/>
    <property type="match status" value="1"/>
</dbReference>
<keyword evidence="4 6" id="KW-1133">Transmembrane helix</keyword>
<evidence type="ECO:0000256" key="6">
    <source>
        <dbReference type="RuleBase" id="RU363032"/>
    </source>
</evidence>
<gene>
    <name evidence="8" type="ORF">ACFPP7_05660</name>
</gene>
<dbReference type="EMBL" id="JBHSMX010000011">
    <property type="protein sequence ID" value="MFC5520398.1"/>
    <property type="molecule type" value="Genomic_DNA"/>
</dbReference>
<comment type="similarity">
    <text evidence="6">Belongs to the binding-protein-dependent transport system permease family.</text>
</comment>
<protein>
    <submittedName>
        <fullName evidence="8">ABC transporter permease</fullName>
    </submittedName>
</protein>
<dbReference type="Proteomes" id="UP001596084">
    <property type="component" value="Unassembled WGS sequence"/>
</dbReference>
<dbReference type="PROSITE" id="PS50928">
    <property type="entry name" value="ABC_TM1"/>
    <property type="match status" value="1"/>
</dbReference>
<evidence type="ECO:0000256" key="5">
    <source>
        <dbReference type="ARBA" id="ARBA00023136"/>
    </source>
</evidence>
<feature type="domain" description="ABC transmembrane type-1" evidence="7">
    <location>
        <begin position="21"/>
        <end position="200"/>
    </location>
</feature>
<evidence type="ECO:0000256" key="1">
    <source>
        <dbReference type="ARBA" id="ARBA00004651"/>
    </source>
</evidence>
<dbReference type="InterPro" id="IPR051204">
    <property type="entry name" value="ABC_transp_perm/SBD"/>
</dbReference>
<dbReference type="PANTHER" id="PTHR30177:SF4">
    <property type="entry name" value="OSMOPROTECTANT IMPORT PERMEASE PROTEIN OSMW"/>
    <property type="match status" value="1"/>
</dbReference>
<comment type="subcellular location">
    <subcellularLocation>
        <location evidence="1 6">Cell membrane</location>
        <topology evidence="1 6">Multi-pass membrane protein</topology>
    </subcellularLocation>
</comment>
<dbReference type="InterPro" id="IPR000515">
    <property type="entry name" value="MetI-like"/>
</dbReference>
<accession>A0ABW0Q6V5</accession>
<dbReference type="Gene3D" id="1.10.3720.10">
    <property type="entry name" value="MetI-like"/>
    <property type="match status" value="1"/>
</dbReference>
<reference evidence="9" key="1">
    <citation type="journal article" date="2019" name="Int. J. Syst. Evol. Microbiol.">
        <title>The Global Catalogue of Microorganisms (GCM) 10K type strain sequencing project: providing services to taxonomists for standard genome sequencing and annotation.</title>
        <authorList>
            <consortium name="The Broad Institute Genomics Platform"/>
            <consortium name="The Broad Institute Genome Sequencing Center for Infectious Disease"/>
            <person name="Wu L."/>
            <person name="Ma J."/>
        </authorList>
    </citation>
    <scope>NUCLEOTIDE SEQUENCE [LARGE SCALE GENOMIC DNA]</scope>
    <source>
        <strain evidence="9">CGMCC 4.7277</strain>
    </source>
</reference>
<feature type="transmembrane region" description="Helical" evidence="6">
    <location>
        <begin position="182"/>
        <end position="203"/>
    </location>
</feature>
<comment type="caution">
    <text evidence="8">The sequence shown here is derived from an EMBL/GenBank/DDBJ whole genome shotgun (WGS) entry which is preliminary data.</text>
</comment>
<evidence type="ECO:0000256" key="4">
    <source>
        <dbReference type="ARBA" id="ARBA00022989"/>
    </source>
</evidence>
<sequence>MMLLDAWHYILAHPAQFSRALGVHIALSASALMLAALISIPAGIAVARRGGLSLAVVNAANVGRTLPSLAVLALVMPLLGTGFAPALFALTLLALPPIVTHTIVGMRGVDADVVDAAVGMGMTRSTLLRQVELPMALPVIFAGLRTAAVQVISGAVLAAFIGGGGLGDFITAGIAMMAIPQLLVGAIPVSVLALGTDFLFGALQRRMTPQGLRTA</sequence>
<keyword evidence="9" id="KW-1185">Reference proteome</keyword>
<proteinExistence type="inferred from homology"/>
<organism evidence="8 9">
    <name type="scientific">Polaromonas jejuensis</name>
    <dbReference type="NCBI Taxonomy" id="457502"/>
    <lineage>
        <taxon>Bacteria</taxon>
        <taxon>Pseudomonadati</taxon>
        <taxon>Pseudomonadota</taxon>
        <taxon>Betaproteobacteria</taxon>
        <taxon>Burkholderiales</taxon>
        <taxon>Comamonadaceae</taxon>
        <taxon>Polaromonas</taxon>
    </lineage>
</organism>
<keyword evidence="2 6" id="KW-0813">Transport</keyword>
<evidence type="ECO:0000313" key="8">
    <source>
        <dbReference type="EMBL" id="MFC5520398.1"/>
    </source>
</evidence>
<evidence type="ECO:0000313" key="9">
    <source>
        <dbReference type="Proteomes" id="UP001596084"/>
    </source>
</evidence>
<feature type="transmembrane region" description="Helical" evidence="6">
    <location>
        <begin position="66"/>
        <end position="95"/>
    </location>
</feature>
<keyword evidence="5 6" id="KW-0472">Membrane</keyword>
<dbReference type="PANTHER" id="PTHR30177">
    <property type="entry name" value="GLYCINE BETAINE/L-PROLINE TRANSPORT SYSTEM PERMEASE PROTEIN PROW"/>
    <property type="match status" value="1"/>
</dbReference>
<evidence type="ECO:0000259" key="7">
    <source>
        <dbReference type="PROSITE" id="PS50928"/>
    </source>
</evidence>